<evidence type="ECO:0000313" key="1">
    <source>
        <dbReference type="EMBL" id="KDO17079.1"/>
    </source>
</evidence>
<protein>
    <submittedName>
        <fullName evidence="1">Uncharacterized protein</fullName>
    </submittedName>
</protein>
<dbReference type="RefSeq" id="XP_012212215.1">
    <property type="nucleotide sequence ID" value="XM_012356825.1"/>
</dbReference>
<dbReference type="VEuPathDB" id="FungiDB:SPRG_17410"/>
<keyword evidence="2" id="KW-1185">Reference proteome</keyword>
<dbReference type="EMBL" id="KK583790">
    <property type="protein sequence ID" value="KDO17079.1"/>
    <property type="molecule type" value="Genomic_DNA"/>
</dbReference>
<evidence type="ECO:0000313" key="2">
    <source>
        <dbReference type="Proteomes" id="UP000030745"/>
    </source>
</evidence>
<name>A0A067BFC3_SAPPC</name>
<feature type="non-terminal residue" evidence="1">
    <location>
        <position position="59"/>
    </location>
</feature>
<dbReference type="GeneID" id="24138952"/>
<accession>A0A067BFC3</accession>
<dbReference type="KEGG" id="spar:SPRG_17410"/>
<gene>
    <name evidence="1" type="ORF">SPRG_17410</name>
</gene>
<organism evidence="1 2">
    <name type="scientific">Saprolegnia parasitica (strain CBS 223.65)</name>
    <dbReference type="NCBI Taxonomy" id="695850"/>
    <lineage>
        <taxon>Eukaryota</taxon>
        <taxon>Sar</taxon>
        <taxon>Stramenopiles</taxon>
        <taxon>Oomycota</taxon>
        <taxon>Saprolegniomycetes</taxon>
        <taxon>Saprolegniales</taxon>
        <taxon>Saprolegniaceae</taxon>
        <taxon>Saprolegnia</taxon>
    </lineage>
</organism>
<dbReference type="Proteomes" id="UP000030745">
    <property type="component" value="Unassembled WGS sequence"/>
</dbReference>
<sequence>MRHNDSSTVDVSVIGPKTLKGHVLTGYVTGFASGKRNYAPSFDATHVAAMKAIVQDALL</sequence>
<proteinExistence type="predicted"/>
<dbReference type="AlphaFoldDB" id="A0A067BFC3"/>
<reference evidence="1 2" key="1">
    <citation type="journal article" date="2013" name="PLoS Genet.">
        <title>Distinctive expansion of potential virulence genes in the genome of the oomycete fish pathogen Saprolegnia parasitica.</title>
        <authorList>
            <person name="Jiang R.H."/>
            <person name="de Bruijn I."/>
            <person name="Haas B.J."/>
            <person name="Belmonte R."/>
            <person name="Lobach L."/>
            <person name="Christie J."/>
            <person name="van den Ackerveken G."/>
            <person name="Bottin A."/>
            <person name="Bulone V."/>
            <person name="Diaz-Moreno S.M."/>
            <person name="Dumas B."/>
            <person name="Fan L."/>
            <person name="Gaulin E."/>
            <person name="Govers F."/>
            <person name="Grenville-Briggs L.J."/>
            <person name="Horner N.R."/>
            <person name="Levin J.Z."/>
            <person name="Mammella M."/>
            <person name="Meijer H.J."/>
            <person name="Morris P."/>
            <person name="Nusbaum C."/>
            <person name="Oome S."/>
            <person name="Phillips A.J."/>
            <person name="van Rooyen D."/>
            <person name="Rzeszutek E."/>
            <person name="Saraiva M."/>
            <person name="Secombes C.J."/>
            <person name="Seidl M.F."/>
            <person name="Snel B."/>
            <person name="Stassen J.H."/>
            <person name="Sykes S."/>
            <person name="Tripathy S."/>
            <person name="van den Berg H."/>
            <person name="Vega-Arreguin J.C."/>
            <person name="Wawra S."/>
            <person name="Young S.K."/>
            <person name="Zeng Q."/>
            <person name="Dieguez-Uribeondo J."/>
            <person name="Russ C."/>
            <person name="Tyler B.M."/>
            <person name="van West P."/>
        </authorList>
    </citation>
    <scope>NUCLEOTIDE SEQUENCE [LARGE SCALE GENOMIC DNA]</scope>
    <source>
        <strain evidence="1 2">CBS 223.65</strain>
    </source>
</reference>